<dbReference type="AlphaFoldDB" id="A0A318JXZ6"/>
<dbReference type="RefSeq" id="WP_040739228.1">
    <property type="nucleotide sequence ID" value="NZ_QJKF01000008.1"/>
</dbReference>
<dbReference type="EMBL" id="QJKF01000008">
    <property type="protein sequence ID" value="PXX61639.1"/>
    <property type="molecule type" value="Genomic_DNA"/>
</dbReference>
<name>A0A318JXZ6_9NOCA</name>
<evidence type="ECO:0000313" key="2">
    <source>
        <dbReference type="Proteomes" id="UP000247569"/>
    </source>
</evidence>
<sequence length="61" mass="6576">MPDPLDATKSQELRDKIQPIYEETATLLGAGHPAAVSLQRAATELAAAAPVPRRYGDYEPN</sequence>
<dbReference type="OrthoDB" id="4570495at2"/>
<dbReference type="Proteomes" id="UP000247569">
    <property type="component" value="Unassembled WGS sequence"/>
</dbReference>
<comment type="caution">
    <text evidence="1">The sequence shown here is derived from an EMBL/GenBank/DDBJ whole genome shotgun (WGS) entry which is preliminary data.</text>
</comment>
<evidence type="ECO:0000313" key="1">
    <source>
        <dbReference type="EMBL" id="PXX61639.1"/>
    </source>
</evidence>
<keyword evidence="2" id="KW-1185">Reference proteome</keyword>
<gene>
    <name evidence="1" type="ORF">DFR70_108197</name>
</gene>
<organism evidence="1 2">
    <name type="scientific">Nocardia tenerifensis</name>
    <dbReference type="NCBI Taxonomy" id="228006"/>
    <lineage>
        <taxon>Bacteria</taxon>
        <taxon>Bacillati</taxon>
        <taxon>Actinomycetota</taxon>
        <taxon>Actinomycetes</taxon>
        <taxon>Mycobacteriales</taxon>
        <taxon>Nocardiaceae</taxon>
        <taxon>Nocardia</taxon>
    </lineage>
</organism>
<reference evidence="1 2" key="1">
    <citation type="submission" date="2018-05" db="EMBL/GenBank/DDBJ databases">
        <title>Genomic Encyclopedia of Type Strains, Phase IV (KMG-IV): sequencing the most valuable type-strain genomes for metagenomic binning, comparative biology and taxonomic classification.</title>
        <authorList>
            <person name="Goeker M."/>
        </authorList>
    </citation>
    <scope>NUCLEOTIDE SEQUENCE [LARGE SCALE GENOMIC DNA]</scope>
    <source>
        <strain evidence="1 2">DSM 44704</strain>
    </source>
</reference>
<accession>A0A318JXZ6</accession>
<protein>
    <submittedName>
        <fullName evidence="1">Uncharacterized protein</fullName>
    </submittedName>
</protein>
<proteinExistence type="predicted"/>